<dbReference type="InterPro" id="IPR013740">
    <property type="entry name" value="Redoxin"/>
</dbReference>
<dbReference type="CDD" id="cd02966">
    <property type="entry name" value="TlpA_like_family"/>
    <property type="match status" value="1"/>
</dbReference>
<dbReference type="PROSITE" id="PS00194">
    <property type="entry name" value="THIOREDOXIN_1"/>
    <property type="match status" value="1"/>
</dbReference>
<evidence type="ECO:0000256" key="1">
    <source>
        <dbReference type="ARBA" id="ARBA00004196"/>
    </source>
</evidence>
<feature type="domain" description="Thioredoxin" evidence="5">
    <location>
        <begin position="64"/>
        <end position="204"/>
    </location>
</feature>
<evidence type="ECO:0000256" key="4">
    <source>
        <dbReference type="SAM" id="Phobius"/>
    </source>
</evidence>
<sequence length="205" mass="23291">MTDNNNGQAVNKKNKQHFVRKHGFSILVGLIIVILFVSPEAKSWTIRQLMRTGLYNVGIEKDAAVLPQLETAFDFEDEKGMIQNTAALKGKVVFINFWASWCPPCRAEFPSIETLYSKFKNNPNVFFLMLNEDEDWAAGREYLQKKNYITPMFKIKSAAPAAIYNGTLPTTLVVDKNGKVVFRHEGFANYASEEFISQIEALIKE</sequence>
<evidence type="ECO:0000313" key="6">
    <source>
        <dbReference type="EMBL" id="WQD36290.1"/>
    </source>
</evidence>
<evidence type="ECO:0000259" key="5">
    <source>
        <dbReference type="PROSITE" id="PS51352"/>
    </source>
</evidence>
<organism evidence="6 7">
    <name type="scientific">Niabella yanshanensis</name>
    <dbReference type="NCBI Taxonomy" id="577386"/>
    <lineage>
        <taxon>Bacteria</taxon>
        <taxon>Pseudomonadati</taxon>
        <taxon>Bacteroidota</taxon>
        <taxon>Chitinophagia</taxon>
        <taxon>Chitinophagales</taxon>
        <taxon>Chitinophagaceae</taxon>
        <taxon>Niabella</taxon>
    </lineage>
</organism>
<dbReference type="Gene3D" id="3.40.30.10">
    <property type="entry name" value="Glutaredoxin"/>
    <property type="match status" value="1"/>
</dbReference>
<dbReference type="InterPro" id="IPR036249">
    <property type="entry name" value="Thioredoxin-like_sf"/>
</dbReference>
<dbReference type="RefSeq" id="WP_114789945.1">
    <property type="nucleotide sequence ID" value="NZ_CP139960.1"/>
</dbReference>
<dbReference type="InterPro" id="IPR050553">
    <property type="entry name" value="Thioredoxin_ResA/DsbE_sf"/>
</dbReference>
<dbReference type="PANTHER" id="PTHR42852">
    <property type="entry name" value="THIOL:DISULFIDE INTERCHANGE PROTEIN DSBE"/>
    <property type="match status" value="1"/>
</dbReference>
<protein>
    <submittedName>
        <fullName evidence="6">TlpA disulfide reductase family protein</fullName>
    </submittedName>
</protein>
<keyword evidence="4" id="KW-1133">Transmembrane helix</keyword>
<proteinExistence type="predicted"/>
<dbReference type="InterPro" id="IPR017937">
    <property type="entry name" value="Thioredoxin_CS"/>
</dbReference>
<dbReference type="PROSITE" id="PS51352">
    <property type="entry name" value="THIOREDOXIN_2"/>
    <property type="match status" value="1"/>
</dbReference>
<accession>A0ABZ0VZ25</accession>
<dbReference type="SUPFAM" id="SSF52833">
    <property type="entry name" value="Thioredoxin-like"/>
    <property type="match status" value="1"/>
</dbReference>
<keyword evidence="7" id="KW-1185">Reference proteome</keyword>
<comment type="subcellular location">
    <subcellularLocation>
        <location evidence="1">Cell envelope</location>
    </subcellularLocation>
</comment>
<dbReference type="EMBL" id="CP139960">
    <property type="protein sequence ID" value="WQD36290.1"/>
    <property type="molecule type" value="Genomic_DNA"/>
</dbReference>
<reference evidence="6 7" key="1">
    <citation type="submission" date="2023-12" db="EMBL/GenBank/DDBJ databases">
        <title>Genome sequencing and assembly of bacterial species from a model synthetic community.</title>
        <authorList>
            <person name="Hogle S.L."/>
        </authorList>
    </citation>
    <scope>NUCLEOTIDE SEQUENCE [LARGE SCALE GENOMIC DNA]</scope>
    <source>
        <strain evidence="6 7">HAMBI_3031</strain>
    </source>
</reference>
<dbReference type="Proteomes" id="UP001325680">
    <property type="component" value="Chromosome"/>
</dbReference>
<feature type="transmembrane region" description="Helical" evidence="4">
    <location>
        <begin position="22"/>
        <end position="41"/>
    </location>
</feature>
<keyword evidence="4" id="KW-0472">Membrane</keyword>
<gene>
    <name evidence="6" type="ORF">U0035_11510</name>
</gene>
<keyword evidence="4" id="KW-0812">Transmembrane</keyword>
<evidence type="ECO:0000256" key="3">
    <source>
        <dbReference type="ARBA" id="ARBA00023284"/>
    </source>
</evidence>
<evidence type="ECO:0000313" key="7">
    <source>
        <dbReference type="Proteomes" id="UP001325680"/>
    </source>
</evidence>
<evidence type="ECO:0000256" key="2">
    <source>
        <dbReference type="ARBA" id="ARBA00022748"/>
    </source>
</evidence>
<dbReference type="PANTHER" id="PTHR42852:SF17">
    <property type="entry name" value="THIOREDOXIN-LIKE PROTEIN HI_1115"/>
    <property type="match status" value="1"/>
</dbReference>
<dbReference type="InterPro" id="IPR013766">
    <property type="entry name" value="Thioredoxin_domain"/>
</dbReference>
<keyword evidence="3" id="KW-0676">Redox-active center</keyword>
<keyword evidence="2" id="KW-0201">Cytochrome c-type biogenesis</keyword>
<name>A0ABZ0VZ25_9BACT</name>
<dbReference type="Pfam" id="PF08534">
    <property type="entry name" value="Redoxin"/>
    <property type="match status" value="1"/>
</dbReference>